<dbReference type="InterPro" id="IPR001650">
    <property type="entry name" value="Helicase_C-like"/>
</dbReference>
<protein>
    <submittedName>
        <fullName evidence="7">Pre-mRNA splicing factor</fullName>
    </submittedName>
</protein>
<dbReference type="InterPro" id="IPR027417">
    <property type="entry name" value="P-loop_NTPase"/>
</dbReference>
<evidence type="ECO:0000313" key="8">
    <source>
        <dbReference type="Proteomes" id="UP001334084"/>
    </source>
</evidence>
<keyword evidence="2" id="KW-0378">Hydrolase</keyword>
<dbReference type="KEGG" id="vnx:VNE69_03077"/>
<dbReference type="GO" id="GO:0005524">
    <property type="term" value="F:ATP binding"/>
    <property type="evidence" value="ECO:0007669"/>
    <property type="project" value="UniProtKB-KW"/>
</dbReference>
<organism evidence="7 8">
    <name type="scientific">Vairimorpha necatrix</name>
    <dbReference type="NCBI Taxonomy" id="6039"/>
    <lineage>
        <taxon>Eukaryota</taxon>
        <taxon>Fungi</taxon>
        <taxon>Fungi incertae sedis</taxon>
        <taxon>Microsporidia</taxon>
        <taxon>Nosematidae</taxon>
        <taxon>Vairimorpha</taxon>
    </lineage>
</organism>
<dbReference type="PANTHER" id="PTHR18934">
    <property type="entry name" value="ATP-DEPENDENT RNA HELICASE"/>
    <property type="match status" value="1"/>
</dbReference>
<feature type="domain" description="Helicase ATP-binding" evidence="5">
    <location>
        <begin position="127"/>
        <end position="283"/>
    </location>
</feature>
<accession>A0AAX4JA69</accession>
<keyword evidence="1" id="KW-0547">Nucleotide-binding</keyword>
<dbReference type="CDD" id="cd18791">
    <property type="entry name" value="SF2_C_RHA"/>
    <property type="match status" value="1"/>
</dbReference>
<dbReference type="SMART" id="SM00490">
    <property type="entry name" value="HELICc"/>
    <property type="match status" value="1"/>
</dbReference>
<dbReference type="Pfam" id="PF00271">
    <property type="entry name" value="Helicase_C"/>
    <property type="match status" value="1"/>
</dbReference>
<dbReference type="PANTHER" id="PTHR18934:SF99">
    <property type="entry name" value="ATP-DEPENDENT RNA HELICASE DHX37-RELATED"/>
    <property type="match status" value="1"/>
</dbReference>
<evidence type="ECO:0000256" key="2">
    <source>
        <dbReference type="ARBA" id="ARBA00022801"/>
    </source>
</evidence>
<dbReference type="GO" id="GO:0003723">
    <property type="term" value="F:RNA binding"/>
    <property type="evidence" value="ECO:0007669"/>
    <property type="project" value="TreeGrafter"/>
</dbReference>
<dbReference type="EMBL" id="CP142728">
    <property type="protein sequence ID" value="WUR02856.1"/>
    <property type="molecule type" value="Genomic_DNA"/>
</dbReference>
<evidence type="ECO:0000256" key="3">
    <source>
        <dbReference type="ARBA" id="ARBA00022806"/>
    </source>
</evidence>
<name>A0AAX4JA69_9MICR</name>
<evidence type="ECO:0000259" key="6">
    <source>
        <dbReference type="PROSITE" id="PS51194"/>
    </source>
</evidence>
<dbReference type="SMART" id="SM00487">
    <property type="entry name" value="DEXDc"/>
    <property type="match status" value="1"/>
</dbReference>
<evidence type="ECO:0000256" key="1">
    <source>
        <dbReference type="ARBA" id="ARBA00022741"/>
    </source>
</evidence>
<dbReference type="InterPro" id="IPR014001">
    <property type="entry name" value="Helicase_ATP-bd"/>
</dbReference>
<dbReference type="RefSeq" id="XP_065329001.1">
    <property type="nucleotide sequence ID" value="XM_065472929.1"/>
</dbReference>
<dbReference type="CDD" id="cd17917">
    <property type="entry name" value="DEXHc_RHA-like"/>
    <property type="match status" value="1"/>
</dbReference>
<dbReference type="GeneID" id="90540673"/>
<dbReference type="PROSITE" id="PS51194">
    <property type="entry name" value="HELICASE_CTER"/>
    <property type="match status" value="1"/>
</dbReference>
<evidence type="ECO:0000256" key="4">
    <source>
        <dbReference type="ARBA" id="ARBA00022840"/>
    </source>
</evidence>
<evidence type="ECO:0000313" key="7">
    <source>
        <dbReference type="EMBL" id="WUR02856.1"/>
    </source>
</evidence>
<dbReference type="SMART" id="SM00847">
    <property type="entry name" value="HA2"/>
    <property type="match status" value="1"/>
</dbReference>
<dbReference type="InterPro" id="IPR007502">
    <property type="entry name" value="Helicase-assoc_dom"/>
</dbReference>
<feature type="domain" description="Helicase C-terminal" evidence="6">
    <location>
        <begin position="296"/>
        <end position="471"/>
    </location>
</feature>
<dbReference type="InterPro" id="IPR011545">
    <property type="entry name" value="DEAD/DEAH_box_helicase_dom"/>
</dbReference>
<sequence length="731" mass="86443">MPEKYKKRKTLEQRNWEKRKLKMAGIECASSHSENGNVLEVQVKDESRFRNINNVTEVIFDFDNPLFLIGNRPSKYYEKYKNNEFVNYNEIKHDQTEQNYENNHPIKTELEEDYKSLPVYEHKEDFLNFFESQNIILVTGDTGCGKSTLVPKFIFDKYKFRICVTQPRRISVKNLYNRMKKFYKSEVGYAIQYEQNYNQDTKIKYVTEGILLREITSDPLLLNYDVIICDEVHERSVNLDIILGYLKIIKEKRKDLKIILMSATLQIADFKCFFEASSYNFSGNLFPVDIKYLKIDVDDYIEWTTKKILTIHKKEDQGDILVFLSGKEDILQIYKILKKDTEDLEIIQLYSEIMKDVYNVIFNQKSKFRRCILSTNIAETSITIRNIKYVVDSGFHKIGFYDYNSGDRLIKYPISKENAIQRAGRAGRTGPGICYRMYSEKSYNEFMKEKNIPEILKSNISNTILLLLSTNYKKIENFPFLSKPPKSLINAGIITLQSLKFIDNGYNLTRDGKDVMNLGVDVILGKLIIEGIRNDCSYDSTLLASILSLDTHNIFGYFEKEKIDYKSCFVKDNEFITLLNLFKFGYKNKNFAPQIINRVRDIHENILRRIYRLGYKKTYKNNINLVILKTFFFNICRYEEDKCINLCTKVEYSIFNLDFKNDYLIFYKSFKNKRGEFVMQISASLKPEDILRNLPEYFKDRNVKEESQEKKNIIIFDNLYERFELESDNEL</sequence>
<dbReference type="GO" id="GO:0004386">
    <property type="term" value="F:helicase activity"/>
    <property type="evidence" value="ECO:0007669"/>
    <property type="project" value="UniProtKB-KW"/>
</dbReference>
<dbReference type="GO" id="GO:0016787">
    <property type="term" value="F:hydrolase activity"/>
    <property type="evidence" value="ECO:0007669"/>
    <property type="project" value="UniProtKB-KW"/>
</dbReference>
<reference evidence="7" key="1">
    <citation type="journal article" date="2024" name="BMC Genomics">
        <title>Functional annotation of a divergent genome using sequence and structure-based similarity.</title>
        <authorList>
            <person name="Svedberg D."/>
            <person name="Winiger R.R."/>
            <person name="Berg A."/>
            <person name="Sharma H."/>
            <person name="Tellgren-Roth C."/>
            <person name="Debrunner-Vossbrinck B.A."/>
            <person name="Vossbrinck C.R."/>
            <person name="Barandun J."/>
        </authorList>
    </citation>
    <scope>NUCLEOTIDE SEQUENCE</scope>
    <source>
        <strain evidence="7">Illinois isolate</strain>
    </source>
</reference>
<keyword evidence="4" id="KW-0067">ATP-binding</keyword>
<dbReference type="AlphaFoldDB" id="A0AAX4JA69"/>
<proteinExistence type="predicted"/>
<dbReference type="Gene3D" id="3.40.50.300">
    <property type="entry name" value="P-loop containing nucleotide triphosphate hydrolases"/>
    <property type="match status" value="2"/>
</dbReference>
<gene>
    <name evidence="7" type="ORF">VNE69_03077</name>
</gene>
<dbReference type="Gene3D" id="1.20.120.1080">
    <property type="match status" value="1"/>
</dbReference>
<dbReference type="Pfam" id="PF00270">
    <property type="entry name" value="DEAD"/>
    <property type="match status" value="1"/>
</dbReference>
<dbReference type="PROSITE" id="PS51192">
    <property type="entry name" value="HELICASE_ATP_BIND_1"/>
    <property type="match status" value="1"/>
</dbReference>
<evidence type="ECO:0000259" key="5">
    <source>
        <dbReference type="PROSITE" id="PS51192"/>
    </source>
</evidence>
<dbReference type="SUPFAM" id="SSF52540">
    <property type="entry name" value="P-loop containing nucleoside triphosphate hydrolases"/>
    <property type="match status" value="1"/>
</dbReference>
<dbReference type="Proteomes" id="UP001334084">
    <property type="component" value="Chromosome 3"/>
</dbReference>
<keyword evidence="8" id="KW-1185">Reference proteome</keyword>
<keyword evidence="3" id="KW-0347">Helicase</keyword>